<reference evidence="1 2" key="1">
    <citation type="submission" date="2018-09" db="EMBL/GenBank/DDBJ databases">
        <title>A high-quality reference genome of wild soybean provides a powerful tool to mine soybean genomes.</title>
        <authorList>
            <person name="Xie M."/>
            <person name="Chung C.Y.L."/>
            <person name="Li M.-W."/>
            <person name="Wong F.-L."/>
            <person name="Chan T.-F."/>
            <person name="Lam H.-M."/>
        </authorList>
    </citation>
    <scope>NUCLEOTIDE SEQUENCE [LARGE SCALE GENOMIC DNA]</scope>
    <source>
        <strain evidence="2">cv. W05</strain>
        <tissue evidence="1">Hypocotyl of etiolated seedlings</tissue>
    </source>
</reference>
<sequence>MPPVCLVVSLHTTDVLLLSQSTCPPSVRRISYSLCPQQNSPFKKLLTSIIKTKTHPNIFHQPTRSRSKHFHFFTASTTDPFSPLPLHCLSRDRPRFQRCEHLRRRDKLLGLLRLPRTRKNFEDEDFPSKRCGRTA</sequence>
<dbReference type="AlphaFoldDB" id="A0A445GFH7"/>
<evidence type="ECO:0000313" key="1">
    <source>
        <dbReference type="EMBL" id="RZB59984.1"/>
    </source>
</evidence>
<comment type="caution">
    <text evidence="1">The sequence shown here is derived from an EMBL/GenBank/DDBJ whole genome shotgun (WGS) entry which is preliminary data.</text>
</comment>
<organism evidence="1 2">
    <name type="scientific">Glycine soja</name>
    <name type="common">Wild soybean</name>
    <dbReference type="NCBI Taxonomy" id="3848"/>
    <lineage>
        <taxon>Eukaryota</taxon>
        <taxon>Viridiplantae</taxon>
        <taxon>Streptophyta</taxon>
        <taxon>Embryophyta</taxon>
        <taxon>Tracheophyta</taxon>
        <taxon>Spermatophyta</taxon>
        <taxon>Magnoliopsida</taxon>
        <taxon>eudicotyledons</taxon>
        <taxon>Gunneridae</taxon>
        <taxon>Pentapetalae</taxon>
        <taxon>rosids</taxon>
        <taxon>fabids</taxon>
        <taxon>Fabales</taxon>
        <taxon>Fabaceae</taxon>
        <taxon>Papilionoideae</taxon>
        <taxon>50 kb inversion clade</taxon>
        <taxon>NPAAA clade</taxon>
        <taxon>indigoferoid/millettioid clade</taxon>
        <taxon>Phaseoleae</taxon>
        <taxon>Glycine</taxon>
        <taxon>Glycine subgen. Soja</taxon>
    </lineage>
</organism>
<gene>
    <name evidence="1" type="ORF">D0Y65_042958</name>
</gene>
<keyword evidence="2" id="KW-1185">Reference proteome</keyword>
<accession>A0A445GFH7</accession>
<dbReference type="Proteomes" id="UP000289340">
    <property type="component" value="Chromosome 16"/>
</dbReference>
<dbReference type="EMBL" id="QZWG01000016">
    <property type="protein sequence ID" value="RZB59984.1"/>
    <property type="molecule type" value="Genomic_DNA"/>
</dbReference>
<name>A0A445GFH7_GLYSO</name>
<protein>
    <submittedName>
        <fullName evidence="1">Uncharacterized protein</fullName>
    </submittedName>
</protein>
<proteinExistence type="predicted"/>
<evidence type="ECO:0000313" key="2">
    <source>
        <dbReference type="Proteomes" id="UP000289340"/>
    </source>
</evidence>